<evidence type="ECO:0000256" key="6">
    <source>
        <dbReference type="ARBA" id="ARBA00008299"/>
    </source>
</evidence>
<evidence type="ECO:0000256" key="4">
    <source>
        <dbReference type="ARBA" id="ARBA00005204"/>
    </source>
</evidence>
<dbReference type="OrthoDB" id="9795769at2"/>
<reference evidence="13 14" key="1">
    <citation type="submission" date="2015-01" db="EMBL/GenBank/DDBJ databases">
        <title>Draft genome of the acidophilic iron oxidizer Ferrimicrobium acidiphilum strain T23.</title>
        <authorList>
            <person name="Poehlein A."/>
            <person name="Eisen S."/>
            <person name="Schloemann M."/>
            <person name="Johnson B.D."/>
            <person name="Daniel R."/>
            <person name="Muehling M."/>
        </authorList>
    </citation>
    <scope>NUCLEOTIDE SEQUENCE [LARGE SCALE GENOMIC DNA]</scope>
    <source>
        <strain evidence="13 14">T23</strain>
    </source>
</reference>
<evidence type="ECO:0000256" key="11">
    <source>
        <dbReference type="HAMAP-Rule" id="MF_01021"/>
    </source>
</evidence>
<dbReference type="InterPro" id="IPR002496">
    <property type="entry name" value="PRib_AMP_CycHydrolase_dom"/>
</dbReference>
<keyword evidence="11" id="KW-0862">Zinc</keyword>
<feature type="binding site" evidence="11">
    <location>
        <position position="80"/>
    </location>
    <ligand>
        <name>Zn(2+)</name>
        <dbReference type="ChEBI" id="CHEBI:29105"/>
        <note>ligand shared between dimeric partners</note>
    </ligand>
</feature>
<dbReference type="GO" id="GO:0004635">
    <property type="term" value="F:phosphoribosyl-AMP cyclohydrolase activity"/>
    <property type="evidence" value="ECO:0007669"/>
    <property type="project" value="UniProtKB-UniRule"/>
</dbReference>
<evidence type="ECO:0000256" key="9">
    <source>
        <dbReference type="ARBA" id="ARBA00022801"/>
    </source>
</evidence>
<dbReference type="STRING" id="1121877.FEAC_23370"/>
<dbReference type="HAMAP" id="MF_01021">
    <property type="entry name" value="HisI"/>
    <property type="match status" value="1"/>
</dbReference>
<dbReference type="UniPathway" id="UPA00031">
    <property type="reaction ID" value="UER00008"/>
</dbReference>
<evidence type="ECO:0000256" key="7">
    <source>
        <dbReference type="ARBA" id="ARBA00022490"/>
    </source>
</evidence>
<comment type="pathway">
    <text evidence="4">Amino-acid biosynthesis; L-histidine biosynthesis; L-histidine from 5-phospho-alpha-D-ribose 1-diphosphate: step 2/9.</text>
</comment>
<name>A0A0D8FRN6_9ACTN</name>
<accession>A0A0D8FRN6</accession>
<keyword evidence="11" id="KW-0460">Magnesium</keyword>
<comment type="similarity">
    <text evidence="11">Belongs to the PRA-CH family.</text>
</comment>
<dbReference type="PANTHER" id="PTHR42945:SF1">
    <property type="entry name" value="HISTIDINE BIOSYNTHESIS BIFUNCTIONAL PROTEIN HIS7"/>
    <property type="match status" value="1"/>
</dbReference>
<dbReference type="InterPro" id="IPR026660">
    <property type="entry name" value="PRA-CH"/>
</dbReference>
<comment type="similarity">
    <text evidence="6">In the N-terminal section; belongs to the PRA-CH family.</text>
</comment>
<dbReference type="GO" id="GO:0000287">
    <property type="term" value="F:magnesium ion binding"/>
    <property type="evidence" value="ECO:0007669"/>
    <property type="project" value="UniProtKB-UniRule"/>
</dbReference>
<dbReference type="GO" id="GO:0000105">
    <property type="term" value="P:L-histidine biosynthetic process"/>
    <property type="evidence" value="ECO:0007669"/>
    <property type="project" value="UniProtKB-UniRule"/>
</dbReference>
<evidence type="ECO:0000256" key="1">
    <source>
        <dbReference type="ARBA" id="ARBA00000024"/>
    </source>
</evidence>
<feature type="binding site" evidence="11">
    <location>
        <position position="97"/>
    </location>
    <ligand>
        <name>Zn(2+)</name>
        <dbReference type="ChEBI" id="CHEBI:29105"/>
        <note>ligand shared between dimeric partners</note>
    </ligand>
</feature>
<evidence type="ECO:0000256" key="5">
    <source>
        <dbReference type="ARBA" id="ARBA00007731"/>
    </source>
</evidence>
<comment type="catalytic activity">
    <reaction evidence="1 11">
        <text>1-(5-phospho-beta-D-ribosyl)-5'-AMP + H2O = 1-(5-phospho-beta-D-ribosyl)-5-[(5-phospho-beta-D-ribosylamino)methylideneamino]imidazole-4-carboxamide</text>
        <dbReference type="Rhea" id="RHEA:20049"/>
        <dbReference type="ChEBI" id="CHEBI:15377"/>
        <dbReference type="ChEBI" id="CHEBI:58435"/>
        <dbReference type="ChEBI" id="CHEBI:59457"/>
        <dbReference type="EC" id="3.5.4.19"/>
    </reaction>
</comment>
<keyword evidence="7 11" id="KW-0963">Cytoplasm</keyword>
<keyword evidence="14" id="KW-1185">Reference proteome</keyword>
<evidence type="ECO:0000313" key="14">
    <source>
        <dbReference type="Proteomes" id="UP000032336"/>
    </source>
</evidence>
<evidence type="ECO:0000313" key="13">
    <source>
        <dbReference type="EMBL" id="KJE75943.1"/>
    </source>
</evidence>
<dbReference type="SUPFAM" id="SSF141734">
    <property type="entry name" value="HisI-like"/>
    <property type="match status" value="1"/>
</dbReference>
<comment type="cofactor">
    <cofactor evidence="11">
        <name>Zn(2+)</name>
        <dbReference type="ChEBI" id="CHEBI:29105"/>
    </cofactor>
    <text evidence="11">Binds 1 zinc ion per subunit.</text>
</comment>
<evidence type="ECO:0000256" key="10">
    <source>
        <dbReference type="ARBA" id="ARBA00023102"/>
    </source>
</evidence>
<organism evidence="13 14">
    <name type="scientific">Ferrimicrobium acidiphilum DSM 19497</name>
    <dbReference type="NCBI Taxonomy" id="1121877"/>
    <lineage>
        <taxon>Bacteria</taxon>
        <taxon>Bacillati</taxon>
        <taxon>Actinomycetota</taxon>
        <taxon>Acidimicrobiia</taxon>
        <taxon>Acidimicrobiales</taxon>
        <taxon>Acidimicrobiaceae</taxon>
        <taxon>Ferrimicrobium</taxon>
    </lineage>
</organism>
<keyword evidence="10 11" id="KW-0368">Histidine biosynthesis</keyword>
<evidence type="ECO:0000259" key="12">
    <source>
        <dbReference type="Pfam" id="PF01502"/>
    </source>
</evidence>
<comment type="caution">
    <text evidence="13">The sequence shown here is derived from an EMBL/GenBank/DDBJ whole genome shotgun (WGS) entry which is preliminary data.</text>
</comment>
<dbReference type="Gene3D" id="3.10.20.810">
    <property type="entry name" value="Phosphoribosyl-AMP cyclohydrolase"/>
    <property type="match status" value="1"/>
</dbReference>
<comment type="similarity">
    <text evidence="5">In the C-terminal section; belongs to the PRA-PH family.</text>
</comment>
<evidence type="ECO:0000256" key="2">
    <source>
        <dbReference type="ARBA" id="ARBA00001460"/>
    </source>
</evidence>
<protein>
    <recommendedName>
        <fullName evidence="11">Phosphoribosyl-AMP cyclohydrolase</fullName>
        <shortName evidence="11">PRA-CH</shortName>
        <ecNumber evidence="11">3.5.4.19</ecNumber>
    </recommendedName>
</protein>
<comment type="subunit">
    <text evidence="11">Homodimer.</text>
</comment>
<comment type="cofactor">
    <cofactor evidence="11">
        <name>Mg(2+)</name>
        <dbReference type="ChEBI" id="CHEBI:18420"/>
    </cofactor>
    <text evidence="11">Binds 1 Mg(2+) ion per subunit.</text>
</comment>
<dbReference type="EMBL" id="JXUW01000025">
    <property type="protein sequence ID" value="KJE75943.1"/>
    <property type="molecule type" value="Genomic_DNA"/>
</dbReference>
<feature type="binding site" evidence="11">
    <location>
        <position position="81"/>
    </location>
    <ligand>
        <name>Mg(2+)</name>
        <dbReference type="ChEBI" id="CHEBI:18420"/>
    </ligand>
</feature>
<dbReference type="InterPro" id="IPR038019">
    <property type="entry name" value="PRib_AMP_CycHydrolase_sf"/>
</dbReference>
<feature type="domain" description="Phosphoribosyl-AMP cyclohydrolase" evidence="12">
    <location>
        <begin position="32"/>
        <end position="106"/>
    </location>
</feature>
<comment type="catalytic activity">
    <reaction evidence="2">
        <text>1-(5-phospho-beta-D-ribosyl)-ATP + H2O = 1-(5-phospho-beta-D-ribosyl)-5'-AMP + diphosphate + H(+)</text>
        <dbReference type="Rhea" id="RHEA:22828"/>
        <dbReference type="ChEBI" id="CHEBI:15377"/>
        <dbReference type="ChEBI" id="CHEBI:15378"/>
        <dbReference type="ChEBI" id="CHEBI:33019"/>
        <dbReference type="ChEBI" id="CHEBI:59457"/>
        <dbReference type="ChEBI" id="CHEBI:73183"/>
        <dbReference type="EC" id="3.6.1.31"/>
    </reaction>
</comment>
<evidence type="ECO:0000256" key="3">
    <source>
        <dbReference type="ARBA" id="ARBA00005169"/>
    </source>
</evidence>
<dbReference type="Pfam" id="PF01502">
    <property type="entry name" value="PRA-CH"/>
    <property type="match status" value="1"/>
</dbReference>
<dbReference type="FunFam" id="3.10.20.810:FF:000001">
    <property type="entry name" value="Histidine biosynthesis bifunctional protein HisIE"/>
    <property type="match status" value="1"/>
</dbReference>
<dbReference type="GO" id="GO:0008270">
    <property type="term" value="F:zinc ion binding"/>
    <property type="evidence" value="ECO:0007669"/>
    <property type="project" value="UniProtKB-UniRule"/>
</dbReference>
<keyword evidence="9 11" id="KW-0378">Hydrolase</keyword>
<comment type="function">
    <text evidence="11">Catalyzes the hydrolysis of the adenine ring of phosphoribosyl-AMP.</text>
</comment>
<dbReference type="EC" id="3.5.4.19" evidence="11"/>
<dbReference type="GO" id="GO:0004636">
    <property type="term" value="F:phosphoribosyl-ATP diphosphatase activity"/>
    <property type="evidence" value="ECO:0007669"/>
    <property type="project" value="UniProtKB-EC"/>
</dbReference>
<sequence>MNYDDKLMESLVFDDRGLMPAIVVDEQGQVLMLAYVDREALDRMLHDGETWFYSRSRKEYWHKGATSGNTQEVVSIDVDCDADTLLLRVRQHGSGACHTGSYSCFTRGLAASELDK</sequence>
<dbReference type="eggNOG" id="COG0139">
    <property type="taxonomic scope" value="Bacteria"/>
</dbReference>
<proteinExistence type="inferred from homology"/>
<dbReference type="GO" id="GO:0005737">
    <property type="term" value="C:cytoplasm"/>
    <property type="evidence" value="ECO:0007669"/>
    <property type="project" value="UniProtKB-SubCell"/>
</dbReference>
<dbReference type="PANTHER" id="PTHR42945">
    <property type="entry name" value="HISTIDINE BIOSYNTHESIS BIFUNCTIONAL PROTEIN"/>
    <property type="match status" value="1"/>
</dbReference>
<comment type="subcellular location">
    <subcellularLocation>
        <location evidence="11">Cytoplasm</location>
    </subcellularLocation>
</comment>
<dbReference type="AlphaFoldDB" id="A0A0D8FRN6"/>
<evidence type="ECO:0000256" key="8">
    <source>
        <dbReference type="ARBA" id="ARBA00022605"/>
    </source>
</evidence>
<comment type="pathway">
    <text evidence="3 11">Amino-acid biosynthesis; L-histidine biosynthesis; L-histidine from 5-phospho-alpha-D-ribose 1-diphosphate: step 3/9.</text>
</comment>
<gene>
    <name evidence="11 13" type="primary">hisI</name>
    <name evidence="13" type="ORF">FEAC_23370</name>
</gene>
<feature type="binding site" evidence="11">
    <location>
        <position position="104"/>
    </location>
    <ligand>
        <name>Zn(2+)</name>
        <dbReference type="ChEBI" id="CHEBI:29105"/>
        <note>ligand shared between dimeric partners</note>
    </ligand>
</feature>
<dbReference type="Proteomes" id="UP000032336">
    <property type="component" value="Unassembled WGS sequence"/>
</dbReference>
<keyword evidence="11" id="KW-0479">Metal-binding</keyword>
<feature type="binding site" evidence="11">
    <location>
        <position position="79"/>
    </location>
    <ligand>
        <name>Mg(2+)</name>
        <dbReference type="ChEBI" id="CHEBI:18420"/>
    </ligand>
</feature>
<dbReference type="NCBIfam" id="NF000768">
    <property type="entry name" value="PRK00051.1"/>
    <property type="match status" value="1"/>
</dbReference>
<feature type="binding site" evidence="11">
    <location>
        <position position="83"/>
    </location>
    <ligand>
        <name>Mg(2+)</name>
        <dbReference type="ChEBI" id="CHEBI:18420"/>
    </ligand>
</feature>
<keyword evidence="8 11" id="KW-0028">Amino-acid biosynthesis</keyword>